<keyword evidence="2" id="KW-0597">Phosphoprotein</keyword>
<dbReference type="SMART" id="SM00823">
    <property type="entry name" value="PKS_PP"/>
    <property type="match status" value="1"/>
</dbReference>
<dbReference type="Gene3D" id="1.10.1200.10">
    <property type="entry name" value="ACP-like"/>
    <property type="match status" value="1"/>
</dbReference>
<dbReference type="Pfam" id="PF07993">
    <property type="entry name" value="NAD_binding_4"/>
    <property type="match status" value="1"/>
</dbReference>
<dbReference type="Pfam" id="PF23562">
    <property type="entry name" value="AMP-binding_C_3"/>
    <property type="match status" value="1"/>
</dbReference>
<dbReference type="InterPro" id="IPR000873">
    <property type="entry name" value="AMP-dep_synth/lig_dom"/>
</dbReference>
<evidence type="ECO:0000259" key="4">
    <source>
        <dbReference type="PROSITE" id="PS50075"/>
    </source>
</evidence>
<dbReference type="InterPro" id="IPR013120">
    <property type="entry name" value="FAR_NAD-bd"/>
</dbReference>
<feature type="domain" description="Carrier" evidence="4">
    <location>
        <begin position="576"/>
        <end position="655"/>
    </location>
</feature>
<dbReference type="SUPFAM" id="SSF56801">
    <property type="entry name" value="Acetyl-CoA synthetase-like"/>
    <property type="match status" value="1"/>
</dbReference>
<dbReference type="OrthoDB" id="429813at2759"/>
<evidence type="ECO:0000313" key="5">
    <source>
        <dbReference type="EMBL" id="CDU22200.1"/>
    </source>
</evidence>
<dbReference type="SUPFAM" id="SSF51735">
    <property type="entry name" value="NAD(P)-binding Rossmann-fold domains"/>
    <property type="match status" value="1"/>
</dbReference>
<dbReference type="PROSITE" id="PS50075">
    <property type="entry name" value="CARRIER"/>
    <property type="match status" value="1"/>
</dbReference>
<gene>
    <name evidence="5" type="ORF">SPSC_00830</name>
</gene>
<dbReference type="Gene3D" id="3.40.50.12780">
    <property type="entry name" value="N-terminal domain of ligase-like"/>
    <property type="match status" value="1"/>
</dbReference>
<dbReference type="InterPro" id="IPR020806">
    <property type="entry name" value="PKS_PP-bd"/>
</dbReference>
<dbReference type="EMBL" id="LK056654">
    <property type="protein sequence ID" value="CDU22200.1"/>
    <property type="molecule type" value="Genomic_DNA"/>
</dbReference>
<dbReference type="InterPro" id="IPR036736">
    <property type="entry name" value="ACP-like_sf"/>
</dbReference>
<dbReference type="Gene3D" id="3.40.50.720">
    <property type="entry name" value="NAD(P)-binding Rossmann-like Domain"/>
    <property type="match status" value="1"/>
</dbReference>
<keyword evidence="1" id="KW-0596">Phosphopantetheine</keyword>
<dbReference type="InterPro" id="IPR051414">
    <property type="entry name" value="Adenylate-forming_Reductase"/>
</dbReference>
<dbReference type="Pfam" id="PF00501">
    <property type="entry name" value="AMP-binding"/>
    <property type="match status" value="1"/>
</dbReference>
<dbReference type="PROSITE" id="PS00012">
    <property type="entry name" value="PHOSPHOPANTETHEINE"/>
    <property type="match status" value="1"/>
</dbReference>
<dbReference type="PANTHER" id="PTHR43439">
    <property type="entry name" value="PHENYLACETATE-COENZYME A LIGASE"/>
    <property type="match status" value="1"/>
</dbReference>
<sequence>MPVDSEQVQPPAAWPSLNALFADRVKNMRDALFLCVPKPGSADPASTFAYDEYTFGQVGAFVNELAASYASSMPPKQQGVPTRVVGLFAPSGFDYVVHSLALFQLGHTVAYLSTNNSTAALAHLIKVTSAQDVLYSSDKASVIASLKPLLKEQGLASVKLQQWTTVSEAVEQSLAGKMERGLYTSALSHEQESGERVFCIHSSGSTGFPKPNFYIHAAYTKYLEPLATMMNADAFTTLPLFHLYGHSMVWNSIRTGKKIYLYNGRLSVDLLVAAIEASTAKILALVPYVLKLLAESETGLRAFKNATIVNSGGSACPTEIGDKLVHQHNVPLQTVYGSSEAGSGLSSHRDFANDKEWEYLRPTPAFKRFMRLENRGTDASGPFELIVSAGWPGLIMTNRPDGSYATKDLFVPHPTIPDFYKYVGRADDTLVHYNGEKTNPVPMELAIRASPYVADCLVFGAGRSQAGVLIIPSDVAVQQARNQASSDEARREQINRLVWSAVEAGNKEAPSHSQIVPELVKLLPGGSKFPSADKGSVIRAKAVKAFEREIDQVYADYEAGSSGSADTPKVTLHDLDTSILVAAQAVSNVSGRSASDLQTKLKDADFIDLGIDSLQAARIRNLLQKRLVLASDLPGNLIFEYPSITQLAGCLLKRSLGETANGSHEQVEIMNADVLLEEFQTQIKKRNVEPQTEAVKHTVVLTGSTGSLGAHILHKLSGIEQVEAVICLNRAKDDQDARKRTEESLLIRNLGKLDALASSTQTSILCLASDLAQPNLGLTPDSWNLISTKTTCVIHNGWPVNFNMSVQSFRGAIQGSVNLINLTAQTPATSTPRFIFSSSISAVAAQATDKVNEEYPGHATDALKMGYGRSKWIVEKLCSYAQQHVGGGFDAVVARIGQMVGDRRSGIWNETEAAPLMLKSAQTVGCLPNLKEPIAWQPVDDSGFIIAHLVLPPRLKGVVHVLNPSVTPYSELIEHLAKPENLGNSFHVVEPGEWLRRLSESDPDPERNPTIKLLDHYRASYGEPQSNAVAADEKQPRQQKSFSTDRLRSVFKQLGLQRELDSKLIPVDADLINNIVAAWRRTGFLK</sequence>
<dbReference type="Pfam" id="PF00550">
    <property type="entry name" value="PP-binding"/>
    <property type="match status" value="1"/>
</dbReference>
<evidence type="ECO:0000256" key="1">
    <source>
        <dbReference type="ARBA" id="ARBA00022450"/>
    </source>
</evidence>
<dbReference type="InterPro" id="IPR036291">
    <property type="entry name" value="NAD(P)-bd_dom_sf"/>
</dbReference>
<proteinExistence type="predicted"/>
<name>A0A127Z7V3_9BASI</name>
<dbReference type="SUPFAM" id="SSF47336">
    <property type="entry name" value="ACP-like"/>
    <property type="match status" value="1"/>
</dbReference>
<dbReference type="AlphaFoldDB" id="A0A127Z7V3"/>
<evidence type="ECO:0000256" key="3">
    <source>
        <dbReference type="SAM" id="MobiDB-lite"/>
    </source>
</evidence>
<reference evidence="5" key="1">
    <citation type="submission" date="2014-06" db="EMBL/GenBank/DDBJ databases">
        <authorList>
            <person name="Ju J."/>
            <person name="Zhang J."/>
        </authorList>
    </citation>
    <scope>NUCLEOTIDE SEQUENCE</scope>
    <source>
        <strain evidence="5">SscI8</strain>
    </source>
</reference>
<organism evidence="5">
    <name type="scientific">Sporisorium scitamineum</name>
    <dbReference type="NCBI Taxonomy" id="49012"/>
    <lineage>
        <taxon>Eukaryota</taxon>
        <taxon>Fungi</taxon>
        <taxon>Dikarya</taxon>
        <taxon>Basidiomycota</taxon>
        <taxon>Ustilaginomycotina</taxon>
        <taxon>Ustilaginomycetes</taxon>
        <taxon>Ustilaginales</taxon>
        <taxon>Ustilaginaceae</taxon>
        <taxon>Sporisorium</taxon>
    </lineage>
</organism>
<evidence type="ECO:0000256" key="2">
    <source>
        <dbReference type="ARBA" id="ARBA00022553"/>
    </source>
</evidence>
<accession>A0A127Z7V3</accession>
<dbReference type="InterPro" id="IPR006162">
    <property type="entry name" value="Ppantetheine_attach_site"/>
</dbReference>
<feature type="region of interest" description="Disordered" evidence="3">
    <location>
        <begin position="1025"/>
        <end position="1044"/>
    </location>
</feature>
<protein>
    <submittedName>
        <fullName evidence="5">Related to LYS2-alpha aminoadipate reductase</fullName>
    </submittedName>
</protein>
<dbReference type="PANTHER" id="PTHR43439:SF2">
    <property type="entry name" value="ENZYME, PUTATIVE (JCVI)-RELATED"/>
    <property type="match status" value="1"/>
</dbReference>
<dbReference type="GO" id="GO:0031177">
    <property type="term" value="F:phosphopantetheine binding"/>
    <property type="evidence" value="ECO:0007669"/>
    <property type="project" value="InterPro"/>
</dbReference>
<dbReference type="InterPro" id="IPR042099">
    <property type="entry name" value="ANL_N_sf"/>
</dbReference>
<dbReference type="InterPro" id="IPR009081">
    <property type="entry name" value="PP-bd_ACP"/>
</dbReference>